<accession>A0A9Q3B9S5</accession>
<feature type="region of interest" description="Disordered" evidence="1">
    <location>
        <begin position="39"/>
        <end position="80"/>
    </location>
</feature>
<name>A0A9Q3B9S5_9BASI</name>
<feature type="region of interest" description="Disordered" evidence="1">
    <location>
        <begin position="1"/>
        <end position="22"/>
    </location>
</feature>
<dbReference type="AlphaFoldDB" id="A0A9Q3B9S5"/>
<organism evidence="2 3">
    <name type="scientific">Austropuccinia psidii MF-1</name>
    <dbReference type="NCBI Taxonomy" id="1389203"/>
    <lineage>
        <taxon>Eukaryota</taxon>
        <taxon>Fungi</taxon>
        <taxon>Dikarya</taxon>
        <taxon>Basidiomycota</taxon>
        <taxon>Pucciniomycotina</taxon>
        <taxon>Pucciniomycetes</taxon>
        <taxon>Pucciniales</taxon>
        <taxon>Sphaerophragmiaceae</taxon>
        <taxon>Austropuccinia</taxon>
    </lineage>
</organism>
<evidence type="ECO:0000313" key="2">
    <source>
        <dbReference type="EMBL" id="MBW0461218.1"/>
    </source>
</evidence>
<proteinExistence type="predicted"/>
<sequence length="128" mass="15117">MERQAQNQTQEPKKKAAISGTYIEEDKDEERVKISTKLKNSSIPKTNQPKEKIEDIFNEDEDEEIPKEEKKFRKPQKKKVETKLEIDKSIKKIMQQKINLTIEGILRISPNFVHKLQQLSEKDNKKIK</sequence>
<comment type="caution">
    <text evidence="2">The sequence shown here is derived from an EMBL/GenBank/DDBJ whole genome shotgun (WGS) entry which is preliminary data.</text>
</comment>
<dbReference type="Proteomes" id="UP000765509">
    <property type="component" value="Unassembled WGS sequence"/>
</dbReference>
<feature type="compositionally biased region" description="Acidic residues" evidence="1">
    <location>
        <begin position="56"/>
        <end position="66"/>
    </location>
</feature>
<feature type="compositionally biased region" description="Polar residues" evidence="1">
    <location>
        <begin position="1"/>
        <end position="10"/>
    </location>
</feature>
<evidence type="ECO:0000313" key="3">
    <source>
        <dbReference type="Proteomes" id="UP000765509"/>
    </source>
</evidence>
<protein>
    <submittedName>
        <fullName evidence="2">Uncharacterized protein</fullName>
    </submittedName>
</protein>
<dbReference type="EMBL" id="AVOT02000126">
    <property type="protein sequence ID" value="MBW0461218.1"/>
    <property type="molecule type" value="Genomic_DNA"/>
</dbReference>
<gene>
    <name evidence="2" type="ORF">O181_000933</name>
</gene>
<reference evidence="2" key="1">
    <citation type="submission" date="2021-03" db="EMBL/GenBank/DDBJ databases">
        <title>Draft genome sequence of rust myrtle Austropuccinia psidii MF-1, a brazilian biotype.</title>
        <authorList>
            <person name="Quecine M.C."/>
            <person name="Pachon D.M.R."/>
            <person name="Bonatelli M.L."/>
            <person name="Correr F.H."/>
            <person name="Franceschini L.M."/>
            <person name="Leite T.F."/>
            <person name="Margarido G.R.A."/>
            <person name="Almeida C.A."/>
            <person name="Ferrarezi J.A."/>
            <person name="Labate C.A."/>
        </authorList>
    </citation>
    <scope>NUCLEOTIDE SEQUENCE</scope>
    <source>
        <strain evidence="2">MF-1</strain>
    </source>
</reference>
<evidence type="ECO:0000256" key="1">
    <source>
        <dbReference type="SAM" id="MobiDB-lite"/>
    </source>
</evidence>
<keyword evidence="3" id="KW-1185">Reference proteome</keyword>